<dbReference type="Proteomes" id="UP000217935">
    <property type="component" value="Chromosome"/>
</dbReference>
<evidence type="ECO:0000313" key="3">
    <source>
        <dbReference type="Proteomes" id="UP000217935"/>
    </source>
</evidence>
<dbReference type="EMBL" id="CP022196">
    <property type="protein sequence ID" value="ATG47263.1"/>
    <property type="molecule type" value="Genomic_DNA"/>
</dbReference>
<name>A0A291G9P4_9RHOB</name>
<feature type="compositionally biased region" description="Basic and acidic residues" evidence="1">
    <location>
        <begin position="1"/>
        <end position="14"/>
    </location>
</feature>
<accession>A0A291G9P4</accession>
<keyword evidence="3" id="KW-1185">Reference proteome</keyword>
<dbReference type="RefSeq" id="WP_066708977.1">
    <property type="nucleotide sequence ID" value="NZ_CP022196.1"/>
</dbReference>
<evidence type="ECO:0008006" key="4">
    <source>
        <dbReference type="Google" id="ProtNLM"/>
    </source>
</evidence>
<protein>
    <recommendedName>
        <fullName evidence="4">Hedgehog/Intein (Hint) domain-containing protein</fullName>
    </recommendedName>
</protein>
<dbReference type="STRING" id="1758178.GCA_001550095_02629"/>
<organism evidence="2 3">
    <name type="scientific">Celeribacter ethanolicus</name>
    <dbReference type="NCBI Taxonomy" id="1758178"/>
    <lineage>
        <taxon>Bacteria</taxon>
        <taxon>Pseudomonadati</taxon>
        <taxon>Pseudomonadota</taxon>
        <taxon>Alphaproteobacteria</taxon>
        <taxon>Rhodobacterales</taxon>
        <taxon>Roseobacteraceae</taxon>
        <taxon>Celeribacter</taxon>
    </lineage>
</organism>
<dbReference type="AlphaFoldDB" id="A0A291G9P4"/>
<gene>
    <name evidence="2" type="ORF">CEW89_06585</name>
</gene>
<dbReference type="OrthoDB" id="7873527at2"/>
<evidence type="ECO:0000313" key="2">
    <source>
        <dbReference type="EMBL" id="ATG47263.1"/>
    </source>
</evidence>
<dbReference type="KEGG" id="ceh:CEW89_06585"/>
<sequence length="106" mass="11669">MTYKGSGHDHEQDGGRNPSRPLHVRDILPNHDKGLPLGTKVMTADGILPVEFLEPGDRVITRAGMRTLLGIDTPAPKRFKLTFEREEIIYADGLMVMSETGVPFAA</sequence>
<reference evidence="2 3" key="1">
    <citation type="submission" date="2017-06" db="EMBL/GenBank/DDBJ databases">
        <title>Celeribacter sp. TSPH2 complete genome sequence.</title>
        <authorList>
            <person name="Woo J.-H."/>
            <person name="Kim H.-S."/>
        </authorList>
    </citation>
    <scope>NUCLEOTIDE SEQUENCE [LARGE SCALE GENOMIC DNA]</scope>
    <source>
        <strain evidence="2 3">TSPH2</strain>
    </source>
</reference>
<feature type="region of interest" description="Disordered" evidence="1">
    <location>
        <begin position="1"/>
        <end position="24"/>
    </location>
</feature>
<evidence type="ECO:0000256" key="1">
    <source>
        <dbReference type="SAM" id="MobiDB-lite"/>
    </source>
</evidence>
<proteinExistence type="predicted"/>